<proteinExistence type="predicted"/>
<dbReference type="Pfam" id="PF08858">
    <property type="entry name" value="IDEAL"/>
    <property type="match status" value="1"/>
</dbReference>
<dbReference type="EMBL" id="JABBPK010000001">
    <property type="protein sequence ID" value="NMO77656.1"/>
    <property type="molecule type" value="Genomic_DNA"/>
</dbReference>
<dbReference type="AlphaFoldDB" id="A0A7Y0PMT0"/>
<sequence length="63" mass="7717">MWNYTPLFKKMMEDFIRIQNEPKLNEHQLRSLIDLALDLGPEEWFIELTDRLNARMLVREKIL</sequence>
<protein>
    <submittedName>
        <fullName evidence="2">IDEAL domain-containing protein</fullName>
    </submittedName>
</protein>
<feature type="domain" description="IDEAL" evidence="1">
    <location>
        <begin position="15"/>
        <end position="52"/>
    </location>
</feature>
<comment type="caution">
    <text evidence="2">The sequence shown here is derived from an EMBL/GenBank/DDBJ whole genome shotgun (WGS) entry which is preliminary data.</text>
</comment>
<dbReference type="SMART" id="SM00914">
    <property type="entry name" value="IDEAL"/>
    <property type="match status" value="1"/>
</dbReference>
<dbReference type="InterPro" id="IPR027393">
    <property type="entry name" value="Virus_scaffolding_prot_C"/>
</dbReference>
<reference evidence="2 3" key="1">
    <citation type="submission" date="2020-04" db="EMBL/GenBank/DDBJ databases">
        <title>Bacillus sp. UniB3 isolated from commercial digestive syrup.</title>
        <authorList>
            <person name="Thorat V."/>
            <person name="Kirdat K."/>
            <person name="Tiwarekar B."/>
            <person name="Yadav A."/>
        </authorList>
    </citation>
    <scope>NUCLEOTIDE SEQUENCE [LARGE SCALE GENOMIC DNA]</scope>
    <source>
        <strain evidence="2 3">UniB3</strain>
    </source>
</reference>
<dbReference type="Proteomes" id="UP000588491">
    <property type="component" value="Unassembled WGS sequence"/>
</dbReference>
<evidence type="ECO:0000313" key="2">
    <source>
        <dbReference type="EMBL" id="NMO77656.1"/>
    </source>
</evidence>
<keyword evidence="3" id="KW-1185">Reference proteome</keyword>
<gene>
    <name evidence="2" type="ORF">HHU08_11685</name>
</gene>
<evidence type="ECO:0000259" key="1">
    <source>
        <dbReference type="SMART" id="SM00914"/>
    </source>
</evidence>
<dbReference type="InterPro" id="IPR014957">
    <property type="entry name" value="IDEAL_dom"/>
</dbReference>
<dbReference type="RefSeq" id="WP_016205000.1">
    <property type="nucleotide sequence ID" value="NZ_JABBPK010000001.1"/>
</dbReference>
<organism evidence="2 3">
    <name type="scientific">Niallia alba</name>
    <dbReference type="NCBI Taxonomy" id="2729105"/>
    <lineage>
        <taxon>Bacteria</taxon>
        <taxon>Bacillati</taxon>
        <taxon>Bacillota</taxon>
        <taxon>Bacilli</taxon>
        <taxon>Bacillales</taxon>
        <taxon>Bacillaceae</taxon>
        <taxon>Niallia</taxon>
    </lineage>
</organism>
<accession>A0A7Y0PMT0</accession>
<evidence type="ECO:0000313" key="3">
    <source>
        <dbReference type="Proteomes" id="UP000588491"/>
    </source>
</evidence>
<name>A0A7Y0PMT0_9BACI</name>
<dbReference type="Gene3D" id="4.10.810.10">
    <property type="entry name" value="Virus Scaffolding Protein, Chain A"/>
    <property type="match status" value="1"/>
</dbReference>